<comment type="caution">
    <text evidence="2">The sequence shown here is derived from an EMBL/GenBank/DDBJ whole genome shotgun (WGS) entry which is preliminary data.</text>
</comment>
<dbReference type="RefSeq" id="WP_122938678.1">
    <property type="nucleotide sequence ID" value="NZ_JBHSNT010000062.1"/>
</dbReference>
<feature type="compositionally biased region" description="Polar residues" evidence="1">
    <location>
        <begin position="1"/>
        <end position="12"/>
    </location>
</feature>
<evidence type="ECO:0000256" key="1">
    <source>
        <dbReference type="SAM" id="MobiDB-lite"/>
    </source>
</evidence>
<name>A0A3M7ZVH1_9MICO</name>
<dbReference type="Proteomes" id="UP000275048">
    <property type="component" value="Unassembled WGS sequence"/>
</dbReference>
<reference evidence="2 3" key="1">
    <citation type="submission" date="2018-10" db="EMBL/GenBank/DDBJ databases">
        <title>Isolation, diversity and antibacterial activity of antinobacteria from the wheat rhizosphere soil.</title>
        <authorList>
            <person name="Sun T."/>
        </authorList>
    </citation>
    <scope>NUCLEOTIDE SEQUENCE [LARGE SCALE GENOMIC DNA]</scope>
    <source>
        <strain evidence="2 3">SJ-23</strain>
    </source>
</reference>
<dbReference type="Pfam" id="PF17227">
    <property type="entry name" value="DUF5302"/>
    <property type="match status" value="1"/>
</dbReference>
<dbReference type="EMBL" id="RHHB01000082">
    <property type="protein sequence ID" value="RNB42994.1"/>
    <property type="molecule type" value="Genomic_DNA"/>
</dbReference>
<feature type="region of interest" description="Disordered" evidence="1">
    <location>
        <begin position="1"/>
        <end position="63"/>
    </location>
</feature>
<evidence type="ECO:0000313" key="2">
    <source>
        <dbReference type="EMBL" id="RNB42994.1"/>
    </source>
</evidence>
<protein>
    <recommendedName>
        <fullName evidence="4">DUF5302 domain-containing protein</fullName>
    </recommendedName>
</protein>
<feature type="compositionally biased region" description="Basic and acidic residues" evidence="1">
    <location>
        <begin position="13"/>
        <end position="39"/>
    </location>
</feature>
<keyword evidence="3" id="KW-1185">Reference proteome</keyword>
<proteinExistence type="predicted"/>
<accession>A0A3M7ZVH1</accession>
<sequence length="63" mass="7081">MTSDEQSSSGPSEETKRKFREALERKNQTAKQREGEAHLDGGGQAQHSQGPAEHKREFRRKSG</sequence>
<evidence type="ECO:0008006" key="4">
    <source>
        <dbReference type="Google" id="ProtNLM"/>
    </source>
</evidence>
<dbReference type="OrthoDB" id="4319558at2"/>
<organism evidence="2 3">
    <name type="scientific">Agromyces tardus</name>
    <dbReference type="NCBI Taxonomy" id="2583849"/>
    <lineage>
        <taxon>Bacteria</taxon>
        <taxon>Bacillati</taxon>
        <taxon>Actinomycetota</taxon>
        <taxon>Actinomycetes</taxon>
        <taxon>Micrococcales</taxon>
        <taxon>Microbacteriaceae</taxon>
        <taxon>Agromyces</taxon>
    </lineage>
</organism>
<dbReference type="AlphaFoldDB" id="A0A3M7ZVH1"/>
<evidence type="ECO:0000313" key="3">
    <source>
        <dbReference type="Proteomes" id="UP000275048"/>
    </source>
</evidence>
<dbReference type="InterPro" id="IPR035172">
    <property type="entry name" value="DUF5302"/>
</dbReference>
<gene>
    <name evidence="2" type="ORF">EDM22_19095</name>
</gene>